<gene>
    <name evidence="1" type="ORF">METZ01_LOCUS54150</name>
</gene>
<protein>
    <submittedName>
        <fullName evidence="1">Uncharacterized protein</fullName>
    </submittedName>
</protein>
<sequence>MVFATIIVGPFCFNDLVKILLNSLILVHLKVFLNPQDFATFSSSVLKAVAVGWYPVCAHISLSQTIMIKFTGLTLPIVERVPRFINNDPSPSIDITFSDVFIAIPRAIEEHNPIEP</sequence>
<dbReference type="EMBL" id="UINC01002889">
    <property type="protein sequence ID" value="SVA01296.1"/>
    <property type="molecule type" value="Genomic_DNA"/>
</dbReference>
<reference evidence="1" key="1">
    <citation type="submission" date="2018-05" db="EMBL/GenBank/DDBJ databases">
        <authorList>
            <person name="Lanie J.A."/>
            <person name="Ng W.-L."/>
            <person name="Kazmierczak K.M."/>
            <person name="Andrzejewski T.M."/>
            <person name="Davidsen T.M."/>
            <person name="Wayne K.J."/>
            <person name="Tettelin H."/>
            <person name="Glass J.I."/>
            <person name="Rusch D."/>
            <person name="Podicherti R."/>
            <person name="Tsui H.-C.T."/>
            <person name="Winkler M.E."/>
        </authorList>
    </citation>
    <scope>NUCLEOTIDE SEQUENCE</scope>
</reference>
<accession>A0A381SB97</accession>
<dbReference type="AlphaFoldDB" id="A0A381SB97"/>
<organism evidence="1">
    <name type="scientific">marine metagenome</name>
    <dbReference type="NCBI Taxonomy" id="408172"/>
    <lineage>
        <taxon>unclassified sequences</taxon>
        <taxon>metagenomes</taxon>
        <taxon>ecological metagenomes</taxon>
    </lineage>
</organism>
<proteinExistence type="predicted"/>
<evidence type="ECO:0000313" key="1">
    <source>
        <dbReference type="EMBL" id="SVA01296.1"/>
    </source>
</evidence>
<name>A0A381SB97_9ZZZZ</name>